<dbReference type="AlphaFoldDB" id="A0A7W2M3L1"/>
<name>A0A7W2M3L1_9FLAO</name>
<comment type="caution">
    <text evidence="1">The sequence shown here is derived from an EMBL/GenBank/DDBJ whole genome shotgun (WGS) entry which is preliminary data.</text>
</comment>
<evidence type="ECO:0000313" key="1">
    <source>
        <dbReference type="EMBL" id="MBA6152062.1"/>
    </source>
</evidence>
<reference evidence="1 2" key="1">
    <citation type="submission" date="2020-07" db="EMBL/GenBank/DDBJ databases">
        <title>Bacterium isolated from marine sediment.</title>
        <authorList>
            <person name="Shang D."/>
        </authorList>
    </citation>
    <scope>NUCLEOTIDE SEQUENCE [LARGE SCALE GENOMIC DNA]</scope>
    <source>
        <strain evidence="1 2">F6074</strain>
    </source>
</reference>
<organism evidence="1 2">
    <name type="scientific">Gelidibacter maritimus</name>
    <dbReference type="NCBI Taxonomy" id="2761487"/>
    <lineage>
        <taxon>Bacteria</taxon>
        <taxon>Pseudomonadati</taxon>
        <taxon>Bacteroidota</taxon>
        <taxon>Flavobacteriia</taxon>
        <taxon>Flavobacteriales</taxon>
        <taxon>Flavobacteriaceae</taxon>
        <taxon>Gelidibacter</taxon>
    </lineage>
</organism>
<dbReference type="RefSeq" id="WP_182203163.1">
    <property type="nucleotide sequence ID" value="NZ_JACGLT010000003.1"/>
</dbReference>
<keyword evidence="2" id="KW-1185">Reference proteome</keyword>
<dbReference type="Proteomes" id="UP000541857">
    <property type="component" value="Unassembled WGS sequence"/>
</dbReference>
<gene>
    <name evidence="1" type="ORF">H3Z82_04915</name>
</gene>
<proteinExistence type="predicted"/>
<accession>A0A7W2M3L1</accession>
<evidence type="ECO:0000313" key="2">
    <source>
        <dbReference type="Proteomes" id="UP000541857"/>
    </source>
</evidence>
<protein>
    <submittedName>
        <fullName evidence="1">Uncharacterized protein</fullName>
    </submittedName>
</protein>
<sequence length="365" mass="42330">MKALFPLIFTLLICSSCLESQSQDARSGSKSDLGFFESSAQKHYFVDGKTGLVVYQKEFPSDWEVMSRPIYNLDNDFPSFLYLMQNKNGMKAFNTPMQQFVAFQNPYYAQAMRGYGVTNERPLISPAGFVEQELKALMGREGFKFLSHREFPELTAYVQQHVAKLGLKNVEYTVYPTEWINDDNVKALVFFSQLILHTDPALIGGEVMAIWNYQLNFFLAPTDHYETDLKIAMNADFNKVDNPYWEKYQIQVNNYRQQQKNILHQRRMRDFNNARDANHARFLDNIRGTNAPPAYASNSSHSNFIDMIREEQNVNLNGKTFKVNAGAENYWMNSDGKYIATSDQFYNPNQDPLYDNQQWDLATKH</sequence>
<dbReference type="EMBL" id="JACGLT010000003">
    <property type="protein sequence ID" value="MBA6152062.1"/>
    <property type="molecule type" value="Genomic_DNA"/>
</dbReference>